<keyword evidence="2" id="KW-1185">Reference proteome</keyword>
<evidence type="ECO:0000313" key="1">
    <source>
        <dbReference type="EMBL" id="KAK0393215.1"/>
    </source>
</evidence>
<organism evidence="1 2">
    <name type="scientific">Steinernema hermaphroditum</name>
    <dbReference type="NCBI Taxonomy" id="289476"/>
    <lineage>
        <taxon>Eukaryota</taxon>
        <taxon>Metazoa</taxon>
        <taxon>Ecdysozoa</taxon>
        <taxon>Nematoda</taxon>
        <taxon>Chromadorea</taxon>
        <taxon>Rhabditida</taxon>
        <taxon>Tylenchina</taxon>
        <taxon>Panagrolaimomorpha</taxon>
        <taxon>Strongyloidoidea</taxon>
        <taxon>Steinernematidae</taxon>
        <taxon>Steinernema</taxon>
    </lineage>
</organism>
<dbReference type="AlphaFoldDB" id="A0AA39LDJ3"/>
<dbReference type="EMBL" id="JAUCMV010000005">
    <property type="protein sequence ID" value="KAK0393215.1"/>
    <property type="molecule type" value="Genomic_DNA"/>
</dbReference>
<proteinExistence type="predicted"/>
<dbReference type="Proteomes" id="UP001175271">
    <property type="component" value="Unassembled WGS sequence"/>
</dbReference>
<evidence type="ECO:0000313" key="2">
    <source>
        <dbReference type="Proteomes" id="UP001175271"/>
    </source>
</evidence>
<sequence length="163" mass="19256">MGHRLLPANGPIRSFAIFGGLEGFRRQLANYCLPLVEIYGWHEIKVFCMDFTAEPEVLVTTRMRTPFSEEMFEQFAMTYLSETMHMPTFMLEPVMYVNRDIRKRIAIRARATQRIIEERPGMRPAWMTPTTVLKSRKNIEFWIEQWFDDDKDFIPDDPTPSAQ</sequence>
<accession>A0AA39LDJ3</accession>
<reference evidence="1" key="1">
    <citation type="submission" date="2023-06" db="EMBL/GenBank/DDBJ databases">
        <title>Genomic analysis of the entomopathogenic nematode Steinernema hermaphroditum.</title>
        <authorList>
            <person name="Schwarz E.M."/>
            <person name="Heppert J.K."/>
            <person name="Baniya A."/>
            <person name="Schwartz H.T."/>
            <person name="Tan C.-H."/>
            <person name="Antoshechkin I."/>
            <person name="Sternberg P.W."/>
            <person name="Goodrich-Blair H."/>
            <person name="Dillman A.R."/>
        </authorList>
    </citation>
    <scope>NUCLEOTIDE SEQUENCE</scope>
    <source>
        <strain evidence="1">PS9179</strain>
        <tissue evidence="1">Whole animal</tissue>
    </source>
</reference>
<name>A0AA39LDJ3_9BILA</name>
<gene>
    <name evidence="1" type="ORF">QR680_000101</name>
</gene>
<protein>
    <submittedName>
        <fullName evidence="1">Uncharacterized protein</fullName>
    </submittedName>
</protein>
<comment type="caution">
    <text evidence="1">The sequence shown here is derived from an EMBL/GenBank/DDBJ whole genome shotgun (WGS) entry which is preliminary data.</text>
</comment>